<dbReference type="Pfam" id="PF03443">
    <property type="entry name" value="AA9"/>
    <property type="match status" value="1"/>
</dbReference>
<evidence type="ECO:0000256" key="5">
    <source>
        <dbReference type="ARBA" id="ARBA00022729"/>
    </source>
</evidence>
<dbReference type="GO" id="GO:0030245">
    <property type="term" value="P:cellulose catabolic process"/>
    <property type="evidence" value="ECO:0007669"/>
    <property type="project" value="UniProtKB-KW"/>
</dbReference>
<dbReference type="AlphaFoldDB" id="A0AAV9VIS7"/>
<evidence type="ECO:0000256" key="3">
    <source>
        <dbReference type="ARBA" id="ARBA00022525"/>
    </source>
</evidence>
<evidence type="ECO:0000259" key="17">
    <source>
        <dbReference type="Pfam" id="PF03443"/>
    </source>
</evidence>
<proteinExistence type="inferred from homology"/>
<gene>
    <name evidence="18" type="primary">CEL1_1</name>
    <name evidence="18" type="ORF">TWF730_007104</name>
</gene>
<sequence>MWVKQLFAVTIAATTVAAHGYVRDWTIGGKTYVTLLPAGSPNFTAPVEGIGRALLNGDYPMTEPLSNAMACNVGAYPAPKYANVTAGTNVTARWTSWPHVGPIYTYMAYCPNGKDCSDFYGWEKAAWFKIEETAFVPYVFDWNPSGVAWATQKMYDDGMKWTFQIPKCIKNGPYLIRHETMAIHNSQVLGGAQFYPNCAQVWVSGGTGKLKPKLVKLPGDIQPTDPGVLFERKDLPFDYTVP</sequence>
<feature type="domain" description="Auxiliary Activity family 9 catalytic" evidence="17">
    <location>
        <begin position="19"/>
        <end position="232"/>
    </location>
</feature>
<dbReference type="InterPro" id="IPR005103">
    <property type="entry name" value="AA9_LPMO"/>
</dbReference>
<dbReference type="Gene3D" id="2.70.50.70">
    <property type="match status" value="1"/>
</dbReference>
<dbReference type="GO" id="GO:0004497">
    <property type="term" value="F:monooxygenase activity"/>
    <property type="evidence" value="ECO:0007669"/>
    <property type="project" value="UniProtKB-KW"/>
</dbReference>
<dbReference type="EC" id="1.14.99.56" evidence="15"/>
<keyword evidence="4" id="KW-0479">Metal-binding</keyword>
<evidence type="ECO:0000256" key="7">
    <source>
        <dbReference type="ARBA" id="ARBA00023002"/>
    </source>
</evidence>
<evidence type="ECO:0000313" key="19">
    <source>
        <dbReference type="Proteomes" id="UP001373714"/>
    </source>
</evidence>
<evidence type="ECO:0000256" key="2">
    <source>
        <dbReference type="ARBA" id="ARBA00004613"/>
    </source>
</evidence>
<evidence type="ECO:0000256" key="11">
    <source>
        <dbReference type="ARBA" id="ARBA00023277"/>
    </source>
</evidence>
<dbReference type="EMBL" id="JAVHNS010000003">
    <property type="protein sequence ID" value="KAK6360989.1"/>
    <property type="molecule type" value="Genomic_DNA"/>
</dbReference>
<comment type="similarity">
    <text evidence="13">Belongs to the polysaccharide monooxygenase AA9 family.</text>
</comment>
<feature type="chain" id="PRO_5043754351" description="lytic cellulose monooxygenase (C4-dehydrogenating)" evidence="16">
    <location>
        <begin position="19"/>
        <end position="242"/>
    </location>
</feature>
<feature type="signal peptide" evidence="16">
    <location>
        <begin position="1"/>
        <end position="18"/>
    </location>
</feature>
<keyword evidence="11" id="KW-0119">Carbohydrate metabolism</keyword>
<keyword evidence="3" id="KW-0964">Secreted</keyword>
<keyword evidence="8" id="KW-0186">Copper</keyword>
<reference evidence="18 19" key="1">
    <citation type="submission" date="2019-10" db="EMBL/GenBank/DDBJ databases">
        <authorList>
            <person name="Palmer J.M."/>
        </authorList>
    </citation>
    <scope>NUCLEOTIDE SEQUENCE [LARGE SCALE GENOMIC DNA]</scope>
    <source>
        <strain evidence="18 19">TWF730</strain>
    </source>
</reference>
<dbReference type="CDD" id="cd21175">
    <property type="entry name" value="LPMO_AA9"/>
    <property type="match status" value="1"/>
</dbReference>
<evidence type="ECO:0000256" key="10">
    <source>
        <dbReference type="ARBA" id="ARBA00023157"/>
    </source>
</evidence>
<accession>A0AAV9VIS7</accession>
<evidence type="ECO:0000256" key="8">
    <source>
        <dbReference type="ARBA" id="ARBA00023008"/>
    </source>
</evidence>
<evidence type="ECO:0000256" key="1">
    <source>
        <dbReference type="ARBA" id="ARBA00001973"/>
    </source>
</evidence>
<evidence type="ECO:0000256" key="15">
    <source>
        <dbReference type="ARBA" id="ARBA00047174"/>
    </source>
</evidence>
<evidence type="ECO:0000256" key="14">
    <source>
        <dbReference type="ARBA" id="ARBA00045077"/>
    </source>
</evidence>
<comment type="cofactor">
    <cofactor evidence="1">
        <name>Cu(2+)</name>
        <dbReference type="ChEBI" id="CHEBI:29036"/>
    </cofactor>
</comment>
<comment type="subcellular location">
    <subcellularLocation>
        <location evidence="2">Secreted</location>
    </subcellularLocation>
</comment>
<evidence type="ECO:0000256" key="13">
    <source>
        <dbReference type="ARBA" id="ARBA00044502"/>
    </source>
</evidence>
<comment type="catalytic activity">
    <reaction evidence="14">
        <text>[(1-&gt;4)-beta-D-glucosyl]n+m + reduced acceptor + O2 = 4-dehydro-beta-D-glucosyl-[(1-&gt;4)-beta-D-glucosyl]n-1 + [(1-&gt;4)-beta-D-glucosyl]m + acceptor + H2O.</text>
        <dbReference type="EC" id="1.14.99.56"/>
    </reaction>
</comment>
<keyword evidence="9" id="KW-0503">Monooxygenase</keyword>
<organism evidence="18 19">
    <name type="scientific">Orbilia blumenaviensis</name>
    <dbReference type="NCBI Taxonomy" id="1796055"/>
    <lineage>
        <taxon>Eukaryota</taxon>
        <taxon>Fungi</taxon>
        <taxon>Dikarya</taxon>
        <taxon>Ascomycota</taxon>
        <taxon>Pezizomycotina</taxon>
        <taxon>Orbiliomycetes</taxon>
        <taxon>Orbiliales</taxon>
        <taxon>Orbiliaceae</taxon>
        <taxon>Orbilia</taxon>
    </lineage>
</organism>
<dbReference type="PANTHER" id="PTHR33353:SF10">
    <property type="entry name" value="ENDO-BETA-1,4-GLUCANASE D"/>
    <property type="match status" value="1"/>
</dbReference>
<keyword evidence="12" id="KW-0624">Polysaccharide degradation</keyword>
<comment type="caution">
    <text evidence="18">The sequence shown here is derived from an EMBL/GenBank/DDBJ whole genome shotgun (WGS) entry which is preliminary data.</text>
</comment>
<keyword evidence="19" id="KW-1185">Reference proteome</keyword>
<evidence type="ECO:0000256" key="4">
    <source>
        <dbReference type="ARBA" id="ARBA00022723"/>
    </source>
</evidence>
<dbReference type="GO" id="GO:0005576">
    <property type="term" value="C:extracellular region"/>
    <property type="evidence" value="ECO:0007669"/>
    <property type="project" value="UniProtKB-SubCell"/>
</dbReference>
<keyword evidence="10" id="KW-1015">Disulfide bond</keyword>
<dbReference type="InterPro" id="IPR049892">
    <property type="entry name" value="AA9"/>
</dbReference>
<keyword evidence="6" id="KW-0136">Cellulose degradation</keyword>
<evidence type="ECO:0000256" key="16">
    <source>
        <dbReference type="SAM" id="SignalP"/>
    </source>
</evidence>
<dbReference type="Proteomes" id="UP001373714">
    <property type="component" value="Unassembled WGS sequence"/>
</dbReference>
<evidence type="ECO:0000256" key="12">
    <source>
        <dbReference type="ARBA" id="ARBA00023326"/>
    </source>
</evidence>
<evidence type="ECO:0000313" key="18">
    <source>
        <dbReference type="EMBL" id="KAK6360989.1"/>
    </source>
</evidence>
<keyword evidence="7" id="KW-0560">Oxidoreductase</keyword>
<evidence type="ECO:0000256" key="6">
    <source>
        <dbReference type="ARBA" id="ARBA00023001"/>
    </source>
</evidence>
<protein>
    <recommendedName>
        <fullName evidence="15">lytic cellulose monooxygenase (C4-dehydrogenating)</fullName>
        <ecNumber evidence="15">1.14.99.56</ecNumber>
    </recommendedName>
</protein>
<evidence type="ECO:0000256" key="9">
    <source>
        <dbReference type="ARBA" id="ARBA00023033"/>
    </source>
</evidence>
<dbReference type="PANTHER" id="PTHR33353">
    <property type="entry name" value="PUTATIVE (AFU_ORTHOLOGUE AFUA_1G12560)-RELATED"/>
    <property type="match status" value="1"/>
</dbReference>
<keyword evidence="5 16" id="KW-0732">Signal</keyword>
<dbReference type="GO" id="GO:0046872">
    <property type="term" value="F:metal ion binding"/>
    <property type="evidence" value="ECO:0007669"/>
    <property type="project" value="UniProtKB-KW"/>
</dbReference>
<name>A0AAV9VIS7_9PEZI</name>